<dbReference type="AlphaFoldDB" id="A0A7L9RTM8"/>
<reference evidence="2 3" key="1">
    <citation type="submission" date="2020-06" db="EMBL/GenBank/DDBJ databases">
        <title>The endosymbiont of the kinetoplastid Bodo saltans is a Paracaedibacter-like alpha-proteobacterium possessing a putative toxin-antitoxin system.</title>
        <authorList>
            <person name="Midha S."/>
            <person name="Rigden D.J."/>
            <person name="Siozios S."/>
            <person name="Hurst G.D.D."/>
            <person name="Jackson A.P."/>
        </authorList>
    </citation>
    <scope>NUCLEOTIDE SEQUENCE [LARGE SCALE GENOMIC DNA]</scope>
    <source>
        <strain evidence="2">Lake Konstanz</strain>
    </source>
</reference>
<evidence type="ECO:0000256" key="1">
    <source>
        <dbReference type="SAM" id="Phobius"/>
    </source>
</evidence>
<keyword evidence="1" id="KW-0472">Membrane</keyword>
<keyword evidence="1" id="KW-0812">Transmembrane</keyword>
<dbReference type="RefSeq" id="WP_350331526.1">
    <property type="nucleotide sequence ID" value="NZ_CP054719.1"/>
</dbReference>
<proteinExistence type="predicted"/>
<gene>
    <name evidence="2" type="ORF">CPBP_00744</name>
</gene>
<organism evidence="2 3">
    <name type="scientific">Candidatus Bodocaedibacter vickermanii</name>
    <dbReference type="NCBI Taxonomy" id="2741701"/>
    <lineage>
        <taxon>Bacteria</taxon>
        <taxon>Pseudomonadati</taxon>
        <taxon>Pseudomonadota</taxon>
        <taxon>Alphaproteobacteria</taxon>
        <taxon>Holosporales</taxon>
        <taxon>Candidatus Paracaedibacteraceae</taxon>
        <taxon>Candidatus Bodocaedibacter</taxon>
    </lineage>
</organism>
<protein>
    <submittedName>
        <fullName evidence="2">Uncharacterized protein</fullName>
    </submittedName>
</protein>
<dbReference type="EMBL" id="CP054719">
    <property type="protein sequence ID" value="QOL19970.1"/>
    <property type="molecule type" value="Genomic_DNA"/>
</dbReference>
<dbReference type="KEGG" id="pbal:CPBP_00744"/>
<feature type="transmembrane region" description="Helical" evidence="1">
    <location>
        <begin position="6"/>
        <end position="23"/>
    </location>
</feature>
<dbReference type="Proteomes" id="UP000594001">
    <property type="component" value="Chromosome"/>
</dbReference>
<accession>A0A7L9RTM8</accession>
<evidence type="ECO:0000313" key="2">
    <source>
        <dbReference type="EMBL" id="QOL19970.1"/>
    </source>
</evidence>
<sequence length="139" mass="16307">MVFESILLIFLIATLVLGIRLYFGLQRLKTYKDDYSRFLNKTEAQLSDIEKITERFRYISNAEKESFERLINKAKSLKDDLLYISERSENIFQKLSSTSKAIKVDTLLTDQKKETKQSEKTSQLTSKKNKLINTIKDLR</sequence>
<evidence type="ECO:0000313" key="3">
    <source>
        <dbReference type="Proteomes" id="UP000594001"/>
    </source>
</evidence>
<keyword evidence="1" id="KW-1133">Transmembrane helix</keyword>
<keyword evidence="3" id="KW-1185">Reference proteome</keyword>
<name>A0A7L9RTM8_9PROT</name>